<feature type="domain" description="Type II secretion system protein GspF" evidence="9">
    <location>
        <begin position="7"/>
        <end position="99"/>
    </location>
</feature>
<gene>
    <name evidence="10" type="ORF">I568_01507</name>
</gene>
<evidence type="ECO:0000256" key="3">
    <source>
        <dbReference type="ARBA" id="ARBA00022475"/>
    </source>
</evidence>
<dbReference type="PANTHER" id="PTHR30012">
    <property type="entry name" value="GENERAL SECRETION PATHWAY PROTEIN"/>
    <property type="match status" value="1"/>
</dbReference>
<dbReference type="OrthoDB" id="2294348at2"/>
<accession>S0KGB8</accession>
<dbReference type="STRING" id="1121865.OMW_02295"/>
<comment type="subcellular location">
    <subcellularLocation>
        <location evidence="1">Cell membrane</location>
        <topology evidence="1">Multi-pass membrane protein</topology>
    </subcellularLocation>
</comment>
<name>S0KGB8_9ENTE</name>
<dbReference type="AlphaFoldDB" id="S0KGB8"/>
<proteinExistence type="inferred from homology"/>
<dbReference type="PRINTS" id="PR00812">
    <property type="entry name" value="BCTERIALGSPF"/>
</dbReference>
<comment type="caution">
    <text evidence="10">The sequence shown here is derived from an EMBL/GenBank/DDBJ whole genome shotgun (WGS) entry which is preliminary data.</text>
</comment>
<evidence type="ECO:0000259" key="9">
    <source>
        <dbReference type="Pfam" id="PF00482"/>
    </source>
</evidence>
<keyword evidence="11" id="KW-1185">Reference proteome</keyword>
<evidence type="ECO:0000313" key="11">
    <source>
        <dbReference type="Proteomes" id="UP000014113"/>
    </source>
</evidence>
<feature type="transmembrane region" description="Helical" evidence="8">
    <location>
        <begin position="116"/>
        <end position="136"/>
    </location>
</feature>
<dbReference type="Proteomes" id="UP000014113">
    <property type="component" value="Unassembled WGS sequence"/>
</dbReference>
<dbReference type="NCBIfam" id="NF041012">
    <property type="entry name" value="T4P_ComGB"/>
    <property type="match status" value="1"/>
</dbReference>
<evidence type="ECO:0000256" key="5">
    <source>
        <dbReference type="ARBA" id="ARBA00022989"/>
    </source>
</evidence>
<evidence type="ECO:0000313" key="10">
    <source>
        <dbReference type="EMBL" id="EOW83706.1"/>
    </source>
</evidence>
<dbReference type="eggNOG" id="COG1459">
    <property type="taxonomic scope" value="Bacteria"/>
</dbReference>
<protein>
    <recommendedName>
        <fullName evidence="9">Type II secretion system protein GspF domain-containing protein</fullName>
    </recommendedName>
</protein>
<dbReference type="GO" id="GO:0005886">
    <property type="term" value="C:plasma membrane"/>
    <property type="evidence" value="ECO:0007669"/>
    <property type="project" value="UniProtKB-SubCell"/>
</dbReference>
<dbReference type="InterPro" id="IPR018076">
    <property type="entry name" value="T2SS_GspF_dom"/>
</dbReference>
<evidence type="ECO:0000256" key="1">
    <source>
        <dbReference type="ARBA" id="ARBA00004651"/>
    </source>
</evidence>
<evidence type="ECO:0000256" key="2">
    <source>
        <dbReference type="ARBA" id="ARBA00005745"/>
    </source>
</evidence>
<feature type="transmembrane region" description="Helical" evidence="8">
    <location>
        <begin position="75"/>
        <end position="96"/>
    </location>
</feature>
<dbReference type="Gene3D" id="1.20.81.30">
    <property type="entry name" value="Type II secretion system (T2SS), domain F"/>
    <property type="match status" value="1"/>
</dbReference>
<sequence>MVQSKQFTKLQLQQINQLFLQGSSIDGLFRRLAFSAQIIAQIQLAQIHGNLLATLQAIQAQLEQQNQRQKQLQQLLTYPLLLVLFLFLMLLLLRFILLPQFIQSGLINQKQWTVRLFYLLPYVVGGLLFLIALVYLHYHQTWQQKDYLVRISILVRLPLVGTAIRLYYTSFFATEWGLLLQQGLELKQIIQCMQHLDANSFMYSLARDIEEKLAQGRSLKECLEQYSFFTPEFTTILFQGEVTGKLGTQLSLYGQLILTRLQQKLQMWMQWLQPLIFIVVALLVLAVYLMVLLPVYQQMDAYI</sequence>
<dbReference type="InterPro" id="IPR047692">
    <property type="entry name" value="T4P_ComGB"/>
</dbReference>
<dbReference type="Pfam" id="PF00482">
    <property type="entry name" value="T2SSF"/>
    <property type="match status" value="2"/>
</dbReference>
<keyword evidence="7" id="KW-0175">Coiled coil</keyword>
<organism evidence="10 11">
    <name type="scientific">Enterococcus columbae DSM 7374 = ATCC 51263</name>
    <dbReference type="NCBI Taxonomy" id="1121865"/>
    <lineage>
        <taxon>Bacteria</taxon>
        <taxon>Bacillati</taxon>
        <taxon>Bacillota</taxon>
        <taxon>Bacilli</taxon>
        <taxon>Lactobacillales</taxon>
        <taxon>Enterococcaceae</taxon>
        <taxon>Enterococcus</taxon>
    </lineage>
</organism>
<keyword evidence="5 8" id="KW-1133">Transmembrane helix</keyword>
<feature type="transmembrane region" description="Helical" evidence="8">
    <location>
        <begin position="275"/>
        <end position="296"/>
    </location>
</feature>
<dbReference type="InterPro" id="IPR003004">
    <property type="entry name" value="GspF/PilC"/>
</dbReference>
<dbReference type="EMBL" id="ASWJ01000007">
    <property type="protein sequence ID" value="EOW83706.1"/>
    <property type="molecule type" value="Genomic_DNA"/>
</dbReference>
<evidence type="ECO:0000256" key="6">
    <source>
        <dbReference type="ARBA" id="ARBA00023136"/>
    </source>
</evidence>
<keyword evidence="4 8" id="KW-0812">Transmembrane</keyword>
<comment type="similarity">
    <text evidence="2">Belongs to the GSP F family.</text>
</comment>
<dbReference type="PATRIC" id="fig|1121865.3.peg.2230"/>
<feature type="domain" description="Type II secretion system protein GspF" evidence="9">
    <location>
        <begin position="172"/>
        <end position="294"/>
    </location>
</feature>
<evidence type="ECO:0000256" key="8">
    <source>
        <dbReference type="SAM" id="Phobius"/>
    </source>
</evidence>
<reference evidence="10 11" key="1">
    <citation type="submission" date="2013-03" db="EMBL/GenBank/DDBJ databases">
        <title>The Genome Sequence of Enterococcus columbae ATCC_51263 (PacBio/Illumina hybrid assembly).</title>
        <authorList>
            <consortium name="The Broad Institute Genomics Platform"/>
            <consortium name="The Broad Institute Genome Sequencing Center for Infectious Disease"/>
            <person name="Earl A."/>
            <person name="Russ C."/>
            <person name="Gilmore M."/>
            <person name="Surin D."/>
            <person name="Walker B."/>
            <person name="Young S."/>
            <person name="Zeng Q."/>
            <person name="Gargeya S."/>
            <person name="Fitzgerald M."/>
            <person name="Haas B."/>
            <person name="Abouelleil A."/>
            <person name="Allen A.W."/>
            <person name="Alvarado L."/>
            <person name="Arachchi H.M."/>
            <person name="Berlin A.M."/>
            <person name="Chapman S.B."/>
            <person name="Gainer-Dewar J."/>
            <person name="Goldberg J."/>
            <person name="Griggs A."/>
            <person name="Gujja S."/>
            <person name="Hansen M."/>
            <person name="Howarth C."/>
            <person name="Imamovic A."/>
            <person name="Ireland A."/>
            <person name="Larimer J."/>
            <person name="McCowan C."/>
            <person name="Murphy C."/>
            <person name="Pearson M."/>
            <person name="Poon T.W."/>
            <person name="Priest M."/>
            <person name="Roberts A."/>
            <person name="Saif S."/>
            <person name="Shea T."/>
            <person name="Sisk P."/>
            <person name="Sykes S."/>
            <person name="Wortman J."/>
            <person name="Nusbaum C."/>
            <person name="Birren B."/>
        </authorList>
    </citation>
    <scope>NUCLEOTIDE SEQUENCE [LARGE SCALE GENOMIC DNA]</scope>
    <source>
        <strain evidence="10 11">ATCC 51263</strain>
    </source>
</reference>
<feature type="transmembrane region" description="Helical" evidence="8">
    <location>
        <begin position="148"/>
        <end position="168"/>
    </location>
</feature>
<evidence type="ECO:0000256" key="7">
    <source>
        <dbReference type="SAM" id="Coils"/>
    </source>
</evidence>
<dbReference type="PANTHER" id="PTHR30012:SF0">
    <property type="entry name" value="TYPE II SECRETION SYSTEM PROTEIN F-RELATED"/>
    <property type="match status" value="1"/>
</dbReference>
<dbReference type="InterPro" id="IPR042094">
    <property type="entry name" value="T2SS_GspF_sf"/>
</dbReference>
<keyword evidence="6 8" id="KW-0472">Membrane</keyword>
<evidence type="ECO:0000256" key="4">
    <source>
        <dbReference type="ARBA" id="ARBA00022692"/>
    </source>
</evidence>
<keyword evidence="3" id="KW-1003">Cell membrane</keyword>
<feature type="coiled-coil region" evidence="7">
    <location>
        <begin position="48"/>
        <end position="75"/>
    </location>
</feature>